<keyword evidence="2" id="KW-1185">Reference proteome</keyword>
<evidence type="ECO:0000313" key="1">
    <source>
        <dbReference type="EMBL" id="RDY04313.1"/>
    </source>
</evidence>
<feature type="non-terminal residue" evidence="1">
    <location>
        <position position="1"/>
    </location>
</feature>
<reference evidence="1" key="1">
    <citation type="submission" date="2018-05" db="EMBL/GenBank/DDBJ databases">
        <title>Draft genome of Mucuna pruriens seed.</title>
        <authorList>
            <person name="Nnadi N.E."/>
            <person name="Vos R."/>
            <person name="Hasami M.H."/>
            <person name="Devisetty U.K."/>
            <person name="Aguiy J.C."/>
        </authorList>
    </citation>
    <scope>NUCLEOTIDE SEQUENCE [LARGE SCALE GENOMIC DNA]</scope>
    <source>
        <strain evidence="1">JCA_2017</strain>
    </source>
</reference>
<protein>
    <submittedName>
        <fullName evidence="1">Uncharacterized protein</fullName>
    </submittedName>
</protein>
<dbReference type="AlphaFoldDB" id="A0A371HNC7"/>
<sequence length="124" mass="14474">MMPRTIFKLLNIQIGREIDHTELKKIQVMDEKIMVLLDEDEAKMLELMQHIFGGMEKQYITIIKRNTWNKWITMDDIDQPTEYTQSRKVSHHMIGVMELLSEAQNITSCLVGLPNGKQTNAVKE</sequence>
<dbReference type="EMBL" id="QJKJ01002105">
    <property type="protein sequence ID" value="RDY04313.1"/>
    <property type="molecule type" value="Genomic_DNA"/>
</dbReference>
<accession>A0A371HNC7</accession>
<gene>
    <name evidence="1" type="ORF">CR513_11991</name>
</gene>
<dbReference type="Proteomes" id="UP000257109">
    <property type="component" value="Unassembled WGS sequence"/>
</dbReference>
<organism evidence="1 2">
    <name type="scientific">Mucuna pruriens</name>
    <name type="common">Velvet bean</name>
    <name type="synonym">Dolichos pruriens</name>
    <dbReference type="NCBI Taxonomy" id="157652"/>
    <lineage>
        <taxon>Eukaryota</taxon>
        <taxon>Viridiplantae</taxon>
        <taxon>Streptophyta</taxon>
        <taxon>Embryophyta</taxon>
        <taxon>Tracheophyta</taxon>
        <taxon>Spermatophyta</taxon>
        <taxon>Magnoliopsida</taxon>
        <taxon>eudicotyledons</taxon>
        <taxon>Gunneridae</taxon>
        <taxon>Pentapetalae</taxon>
        <taxon>rosids</taxon>
        <taxon>fabids</taxon>
        <taxon>Fabales</taxon>
        <taxon>Fabaceae</taxon>
        <taxon>Papilionoideae</taxon>
        <taxon>50 kb inversion clade</taxon>
        <taxon>NPAAA clade</taxon>
        <taxon>indigoferoid/millettioid clade</taxon>
        <taxon>Phaseoleae</taxon>
        <taxon>Mucuna</taxon>
    </lineage>
</organism>
<name>A0A371HNC7_MUCPR</name>
<comment type="caution">
    <text evidence="1">The sequence shown here is derived from an EMBL/GenBank/DDBJ whole genome shotgun (WGS) entry which is preliminary data.</text>
</comment>
<evidence type="ECO:0000313" key="2">
    <source>
        <dbReference type="Proteomes" id="UP000257109"/>
    </source>
</evidence>
<proteinExistence type="predicted"/>